<dbReference type="PANTHER" id="PTHR30383:SF5">
    <property type="entry name" value="SGNH HYDROLASE-TYPE ESTERASE DOMAIN-CONTAINING PROTEIN"/>
    <property type="match status" value="1"/>
</dbReference>
<feature type="compositionally biased region" description="Low complexity" evidence="1">
    <location>
        <begin position="26"/>
        <end position="39"/>
    </location>
</feature>
<dbReference type="SUPFAM" id="SSF52266">
    <property type="entry name" value="SGNH hydrolase"/>
    <property type="match status" value="1"/>
</dbReference>
<dbReference type="InterPro" id="IPR013830">
    <property type="entry name" value="SGNH_hydro"/>
</dbReference>
<dbReference type="EMBL" id="JADGJQ010000143">
    <property type="protein sequence ID" value="KAJ3167267.1"/>
    <property type="molecule type" value="Genomic_DNA"/>
</dbReference>
<keyword evidence="2" id="KW-0812">Transmembrane</keyword>
<feature type="compositionally biased region" description="Polar residues" evidence="1">
    <location>
        <begin position="1"/>
        <end position="25"/>
    </location>
</feature>
<dbReference type="Proteomes" id="UP001212152">
    <property type="component" value="Unassembled WGS sequence"/>
</dbReference>
<comment type="caution">
    <text evidence="4">The sequence shown here is derived from an EMBL/GenBank/DDBJ whole genome shotgun (WGS) entry which is preliminary data.</text>
</comment>
<evidence type="ECO:0000259" key="3">
    <source>
        <dbReference type="Pfam" id="PF13472"/>
    </source>
</evidence>
<feature type="domain" description="SGNH hydrolase-type esterase" evidence="3">
    <location>
        <begin position="103"/>
        <end position="295"/>
    </location>
</feature>
<dbReference type="InterPro" id="IPR036514">
    <property type="entry name" value="SGNH_hydro_sf"/>
</dbReference>
<dbReference type="InterPro" id="IPR051532">
    <property type="entry name" value="Ester_Hydrolysis_Enzymes"/>
</dbReference>
<keyword evidence="2" id="KW-1133">Transmembrane helix</keyword>
<dbReference type="AlphaFoldDB" id="A0AAD5TDD8"/>
<reference evidence="4" key="1">
    <citation type="submission" date="2020-05" db="EMBL/GenBank/DDBJ databases">
        <title>Phylogenomic resolution of chytrid fungi.</title>
        <authorList>
            <person name="Stajich J.E."/>
            <person name="Amses K."/>
            <person name="Simmons R."/>
            <person name="Seto K."/>
            <person name="Myers J."/>
            <person name="Bonds A."/>
            <person name="Quandt C.A."/>
            <person name="Barry K."/>
            <person name="Liu P."/>
            <person name="Grigoriev I."/>
            <person name="Longcore J.E."/>
            <person name="James T.Y."/>
        </authorList>
    </citation>
    <scope>NUCLEOTIDE SEQUENCE</scope>
    <source>
        <strain evidence="4">JEL0379</strain>
    </source>
</reference>
<keyword evidence="5" id="KW-1185">Reference proteome</keyword>
<dbReference type="GO" id="GO:0004622">
    <property type="term" value="F:phosphatidylcholine lysophospholipase activity"/>
    <property type="evidence" value="ECO:0007669"/>
    <property type="project" value="TreeGrafter"/>
</dbReference>
<name>A0AAD5TDD8_9FUNG</name>
<evidence type="ECO:0000256" key="1">
    <source>
        <dbReference type="SAM" id="MobiDB-lite"/>
    </source>
</evidence>
<gene>
    <name evidence="4" type="ORF">HDU87_001695</name>
</gene>
<keyword evidence="2" id="KW-0472">Membrane</keyword>
<dbReference type="Gene3D" id="3.40.50.1110">
    <property type="entry name" value="SGNH hydrolase"/>
    <property type="match status" value="1"/>
</dbReference>
<evidence type="ECO:0000313" key="5">
    <source>
        <dbReference type="Proteomes" id="UP001212152"/>
    </source>
</evidence>
<dbReference type="CDD" id="cd00229">
    <property type="entry name" value="SGNH_hydrolase"/>
    <property type="match status" value="1"/>
</dbReference>
<protein>
    <recommendedName>
        <fullName evidence="3">SGNH hydrolase-type esterase domain-containing protein</fullName>
    </recommendedName>
</protein>
<sequence length="324" mass="36090">MSATSSPTTARRRINNTTPSKAKNGSSSTVSAATSSPARRAPRSVKPPGPAFSLAWLSALWASLWVFLATYLHYGWLLFNIRLNARVGAQTKPYLKYRNQIVVIGDDTAFGYGDGLELGGSPGIAGQLRRALQSDRYKLRQSWVMYNRGIFGTTSADWRPSEPGAAKTKFEAVFDDPLYTTAEIVILLVGFNDGRVNPEILPEDTVANISATCRALRRIGKEVWVLTVPTNGDEKKGDHFLEMNVRRNEILVNWLETCNDEGIKAGPRLDTLHSEYRHKAFYTTDGEHFTAKGYRKIAKDLADLMSSSLVRKEFAKISKDLKFH</sequence>
<evidence type="ECO:0000313" key="4">
    <source>
        <dbReference type="EMBL" id="KAJ3167267.1"/>
    </source>
</evidence>
<feature type="region of interest" description="Disordered" evidence="1">
    <location>
        <begin position="1"/>
        <end position="46"/>
    </location>
</feature>
<dbReference type="Pfam" id="PF13472">
    <property type="entry name" value="Lipase_GDSL_2"/>
    <property type="match status" value="1"/>
</dbReference>
<feature type="transmembrane region" description="Helical" evidence="2">
    <location>
        <begin position="54"/>
        <end position="79"/>
    </location>
</feature>
<evidence type="ECO:0000256" key="2">
    <source>
        <dbReference type="SAM" id="Phobius"/>
    </source>
</evidence>
<proteinExistence type="predicted"/>
<accession>A0AAD5TDD8</accession>
<dbReference type="PANTHER" id="PTHR30383">
    <property type="entry name" value="THIOESTERASE 1/PROTEASE 1/LYSOPHOSPHOLIPASE L1"/>
    <property type="match status" value="1"/>
</dbReference>
<organism evidence="4 5">
    <name type="scientific">Geranomyces variabilis</name>
    <dbReference type="NCBI Taxonomy" id="109894"/>
    <lineage>
        <taxon>Eukaryota</taxon>
        <taxon>Fungi</taxon>
        <taxon>Fungi incertae sedis</taxon>
        <taxon>Chytridiomycota</taxon>
        <taxon>Chytridiomycota incertae sedis</taxon>
        <taxon>Chytridiomycetes</taxon>
        <taxon>Spizellomycetales</taxon>
        <taxon>Powellomycetaceae</taxon>
        <taxon>Geranomyces</taxon>
    </lineage>
</organism>